<dbReference type="Proteomes" id="UP000633219">
    <property type="component" value="Unassembled WGS sequence"/>
</dbReference>
<evidence type="ECO:0000313" key="2">
    <source>
        <dbReference type="Proteomes" id="UP000633219"/>
    </source>
</evidence>
<dbReference type="InterPro" id="IPR019291">
    <property type="entry name" value="Host_attachment_protein"/>
</dbReference>
<name>A0A936YRS8_9HYPH</name>
<keyword evidence="2" id="KW-1185">Reference proteome</keyword>
<reference evidence="1" key="1">
    <citation type="submission" date="2021-01" db="EMBL/GenBank/DDBJ databases">
        <title>Rhizobium sp. strain KVB221 16S ribosomal RNA gene Genome sequencing and assembly.</title>
        <authorList>
            <person name="Kang M."/>
        </authorList>
    </citation>
    <scope>NUCLEOTIDE SEQUENCE</scope>
    <source>
        <strain evidence="1">KVB221</strain>
    </source>
</reference>
<dbReference type="EMBL" id="JAEQNC010000003">
    <property type="protein sequence ID" value="MBL0371611.1"/>
    <property type="molecule type" value="Genomic_DNA"/>
</dbReference>
<organism evidence="1 2">
    <name type="scientific">Rhizobium setariae</name>
    <dbReference type="NCBI Taxonomy" id="2801340"/>
    <lineage>
        <taxon>Bacteria</taxon>
        <taxon>Pseudomonadati</taxon>
        <taxon>Pseudomonadota</taxon>
        <taxon>Alphaproteobacteria</taxon>
        <taxon>Hyphomicrobiales</taxon>
        <taxon>Rhizobiaceae</taxon>
        <taxon>Rhizobium/Agrobacterium group</taxon>
        <taxon>Rhizobium</taxon>
    </lineage>
</organism>
<sequence>MKPVSSWIIVADGSRARILRDVALSRPNGKIPEEMDFVSPQQPLRKIMSDKAGRAFESSGTRGSAMEPHSDPIERAEYAFAESLAETLEAHLRDKAFSKLAVIAAPKMLSHLRNSFSDSVKKTVFAEVAKDLTKLPSKELQEAVRTLLA</sequence>
<protein>
    <submittedName>
        <fullName evidence="1">Host attachment protein</fullName>
    </submittedName>
</protein>
<dbReference type="Pfam" id="PF10116">
    <property type="entry name" value="Host_attach"/>
    <property type="match status" value="1"/>
</dbReference>
<dbReference type="RefSeq" id="WP_201654729.1">
    <property type="nucleotide sequence ID" value="NZ_JAEQNC010000003.1"/>
</dbReference>
<comment type="caution">
    <text evidence="1">The sequence shown here is derived from an EMBL/GenBank/DDBJ whole genome shotgun (WGS) entry which is preliminary data.</text>
</comment>
<accession>A0A936YRS8</accession>
<proteinExistence type="predicted"/>
<dbReference type="AlphaFoldDB" id="A0A936YRS8"/>
<evidence type="ECO:0000313" key="1">
    <source>
        <dbReference type="EMBL" id="MBL0371611.1"/>
    </source>
</evidence>
<gene>
    <name evidence="1" type="ORF">JJB09_06185</name>
</gene>